<accession>A0A5B2ZCQ5</accession>
<reference evidence="3 4" key="1">
    <citation type="submission" date="2019-09" db="EMBL/GenBank/DDBJ databases">
        <title>Arenimonas chukotkensis sp. nov., a bacterium isolated from Chukotka hot spring, Arctic region, Russia.</title>
        <authorList>
            <person name="Zayulina K.S."/>
            <person name="Prokofeva M.I."/>
            <person name="Elcheninov A.G."/>
            <person name="Novikov A."/>
            <person name="Kochetkova T.V."/>
            <person name="Kublanov I.V."/>
        </authorList>
    </citation>
    <scope>NUCLEOTIDE SEQUENCE [LARGE SCALE GENOMIC DNA]</scope>
    <source>
        <strain evidence="3 4">3729k</strain>
    </source>
</reference>
<feature type="transmembrane region" description="Helical" evidence="2">
    <location>
        <begin position="391"/>
        <end position="408"/>
    </location>
</feature>
<feature type="transmembrane region" description="Helical" evidence="2">
    <location>
        <begin position="446"/>
        <end position="464"/>
    </location>
</feature>
<organism evidence="3 4">
    <name type="scientific">Arenimonas fontis</name>
    <dbReference type="NCBI Taxonomy" id="2608255"/>
    <lineage>
        <taxon>Bacteria</taxon>
        <taxon>Pseudomonadati</taxon>
        <taxon>Pseudomonadota</taxon>
        <taxon>Gammaproteobacteria</taxon>
        <taxon>Lysobacterales</taxon>
        <taxon>Lysobacteraceae</taxon>
        <taxon>Arenimonas</taxon>
    </lineage>
</organism>
<feature type="transmembrane region" description="Helical" evidence="2">
    <location>
        <begin position="471"/>
        <end position="489"/>
    </location>
</feature>
<dbReference type="PANTHER" id="PTHR30092:SF0">
    <property type="entry name" value="INNER MEMBRANE PROTEIN CRED"/>
    <property type="match status" value="1"/>
</dbReference>
<keyword evidence="2" id="KW-0812">Transmembrane</keyword>
<feature type="region of interest" description="Disordered" evidence="1">
    <location>
        <begin position="1"/>
        <end position="25"/>
    </location>
</feature>
<dbReference type="Pfam" id="PF06123">
    <property type="entry name" value="CreD"/>
    <property type="match status" value="1"/>
</dbReference>
<dbReference type="NCBIfam" id="NF008712">
    <property type="entry name" value="PRK11715.1-1"/>
    <property type="match status" value="1"/>
</dbReference>
<keyword evidence="2" id="KW-1133">Transmembrane helix</keyword>
<feature type="transmembrane region" description="Helical" evidence="2">
    <location>
        <begin position="366"/>
        <end position="385"/>
    </location>
</feature>
<dbReference type="AlphaFoldDB" id="A0A5B2ZCQ5"/>
<dbReference type="GO" id="GO:0005886">
    <property type="term" value="C:plasma membrane"/>
    <property type="evidence" value="ECO:0007669"/>
    <property type="project" value="TreeGrafter"/>
</dbReference>
<keyword evidence="2" id="KW-0472">Membrane</keyword>
<gene>
    <name evidence="3" type="ORF">F0415_06915</name>
</gene>
<keyword evidence="4" id="KW-1185">Reference proteome</keyword>
<feature type="transmembrane region" description="Helical" evidence="2">
    <location>
        <begin position="50"/>
        <end position="71"/>
    </location>
</feature>
<sequence>MHVPRERAGHRRARPAARELPALRPGTARRRRFPCRAATGGVRGSASMRIGWKLVLVGGLMIVLLVPLALLDGLVAERQQRGREVAMEIARASAGNQRVVGPLLVIEAERWRRGVRRRAPAAWDGGDGARAPDAAGTDAAAWHWDEGATELVVVAPERIDLDGQLRVERRGRSLFSVPLFHAALKMEAELVPALPRLPDLQLRPRRAWLVLGLGDNRGLRGQRLRLDGRELPPAAGTPLAWLPEGFQAEIDPARLEQPMRIAVEMDLVGTGTLEVLPSGGETTVALRGDWPHPGFAGQYLPLESALDGQGFRARWALSGLSSRVPSALAACAATRPDCEALQGGGIGLRLVEPVDRYLMTERAMKYALLFLALVFGAVFLVEALAARPVHAVQYGLTGLALAMFYLLLLSLSEHIGFGTAYAIAALACSGLLGYYLAAVLGGAGRGWGFGAGLAALYGLLYALLRSEDHALLVGSGLLFAALATVMALTRRVDWYRLGER</sequence>
<evidence type="ECO:0000313" key="3">
    <source>
        <dbReference type="EMBL" id="KAA2284974.1"/>
    </source>
</evidence>
<name>A0A5B2ZCQ5_9GAMM</name>
<feature type="transmembrane region" description="Helical" evidence="2">
    <location>
        <begin position="420"/>
        <end position="440"/>
    </location>
</feature>
<proteinExistence type="predicted"/>
<dbReference type="EMBL" id="VUOD01000004">
    <property type="protein sequence ID" value="KAA2284974.1"/>
    <property type="molecule type" value="Genomic_DNA"/>
</dbReference>
<dbReference type="PIRSF" id="PIRSF004548">
    <property type="entry name" value="CreD"/>
    <property type="match status" value="1"/>
</dbReference>
<dbReference type="InterPro" id="IPR010364">
    <property type="entry name" value="Uncharacterised_IM_CreD"/>
</dbReference>
<dbReference type="Proteomes" id="UP000322165">
    <property type="component" value="Unassembled WGS sequence"/>
</dbReference>
<evidence type="ECO:0000313" key="4">
    <source>
        <dbReference type="Proteomes" id="UP000322165"/>
    </source>
</evidence>
<reference evidence="3 4" key="2">
    <citation type="submission" date="2019-09" db="EMBL/GenBank/DDBJ databases">
        <authorList>
            <person name="Mazur A."/>
        </authorList>
    </citation>
    <scope>NUCLEOTIDE SEQUENCE [LARGE SCALE GENOMIC DNA]</scope>
    <source>
        <strain evidence="3 4">3729k</strain>
    </source>
</reference>
<dbReference type="PANTHER" id="PTHR30092">
    <property type="entry name" value="INNER MEMBRANE PROTEIN CRED"/>
    <property type="match status" value="1"/>
</dbReference>
<evidence type="ECO:0000256" key="2">
    <source>
        <dbReference type="SAM" id="Phobius"/>
    </source>
</evidence>
<protein>
    <submittedName>
        <fullName evidence="3">Cell envelope integrity protein CreD</fullName>
    </submittedName>
</protein>
<comment type="caution">
    <text evidence="3">The sequence shown here is derived from an EMBL/GenBank/DDBJ whole genome shotgun (WGS) entry which is preliminary data.</text>
</comment>
<evidence type="ECO:0000256" key="1">
    <source>
        <dbReference type="SAM" id="MobiDB-lite"/>
    </source>
</evidence>